<dbReference type="GO" id="GO:0004222">
    <property type="term" value="F:metalloendopeptidase activity"/>
    <property type="evidence" value="ECO:0007669"/>
    <property type="project" value="InterPro"/>
</dbReference>
<dbReference type="Pfam" id="PF00413">
    <property type="entry name" value="Peptidase_M10"/>
    <property type="match status" value="1"/>
</dbReference>
<dbReference type="AlphaFoldDB" id="A0A8H7EP24"/>
<dbReference type="OrthoDB" id="406838at2759"/>
<gene>
    <name evidence="6" type="ORF">EC973_006537</name>
</gene>
<reference evidence="6" key="1">
    <citation type="submission" date="2020-01" db="EMBL/GenBank/DDBJ databases">
        <title>Genome Sequencing of Three Apophysomyces-Like Fungal Strains Confirms a Novel Fungal Genus in the Mucoromycota with divergent Burkholderia-like Endosymbiotic Bacteria.</title>
        <authorList>
            <person name="Stajich J.E."/>
            <person name="Macias A.M."/>
            <person name="Carter-House D."/>
            <person name="Lovett B."/>
            <person name="Kasson L.R."/>
            <person name="Berry K."/>
            <person name="Grigoriev I."/>
            <person name="Chang Y."/>
            <person name="Spatafora J."/>
            <person name="Kasson M.T."/>
        </authorList>
    </citation>
    <scope>NUCLEOTIDE SEQUENCE</scope>
    <source>
        <strain evidence="6">NRRL A-21654</strain>
    </source>
</reference>
<dbReference type="GO" id="GO:0031012">
    <property type="term" value="C:extracellular matrix"/>
    <property type="evidence" value="ECO:0007669"/>
    <property type="project" value="InterPro"/>
</dbReference>
<dbReference type="SMART" id="SM00235">
    <property type="entry name" value="ZnMc"/>
    <property type="match status" value="1"/>
</dbReference>
<keyword evidence="1" id="KW-0645">Protease</keyword>
<dbReference type="Gene3D" id="3.40.390.10">
    <property type="entry name" value="Collagenase (Catalytic Domain)"/>
    <property type="match status" value="1"/>
</dbReference>
<dbReference type="InterPro" id="IPR001818">
    <property type="entry name" value="Pept_M10_metallopeptidase"/>
</dbReference>
<keyword evidence="4" id="KW-0862">Zinc</keyword>
<dbReference type="GO" id="GO:0008270">
    <property type="term" value="F:zinc ion binding"/>
    <property type="evidence" value="ECO:0007669"/>
    <property type="project" value="InterPro"/>
</dbReference>
<dbReference type="Proteomes" id="UP000605846">
    <property type="component" value="Unassembled WGS sequence"/>
</dbReference>
<dbReference type="EMBL" id="JABAYA010000412">
    <property type="protein sequence ID" value="KAF7720680.1"/>
    <property type="molecule type" value="Genomic_DNA"/>
</dbReference>
<keyword evidence="2" id="KW-0479">Metal-binding</keyword>
<name>A0A8H7EP24_9FUNG</name>
<protein>
    <recommendedName>
        <fullName evidence="5">Peptidase metallopeptidase domain-containing protein</fullName>
    </recommendedName>
</protein>
<dbReference type="GO" id="GO:0006508">
    <property type="term" value="P:proteolysis"/>
    <property type="evidence" value="ECO:0007669"/>
    <property type="project" value="UniProtKB-KW"/>
</dbReference>
<dbReference type="InterPro" id="IPR006026">
    <property type="entry name" value="Peptidase_Metallo"/>
</dbReference>
<keyword evidence="3" id="KW-0378">Hydrolase</keyword>
<comment type="caution">
    <text evidence="6">The sequence shown here is derived from an EMBL/GenBank/DDBJ whole genome shotgun (WGS) entry which is preliminary data.</text>
</comment>
<evidence type="ECO:0000313" key="6">
    <source>
        <dbReference type="EMBL" id="KAF7720680.1"/>
    </source>
</evidence>
<evidence type="ECO:0000313" key="7">
    <source>
        <dbReference type="Proteomes" id="UP000605846"/>
    </source>
</evidence>
<organism evidence="6 7">
    <name type="scientific">Apophysomyces ossiformis</name>
    <dbReference type="NCBI Taxonomy" id="679940"/>
    <lineage>
        <taxon>Eukaryota</taxon>
        <taxon>Fungi</taxon>
        <taxon>Fungi incertae sedis</taxon>
        <taxon>Mucoromycota</taxon>
        <taxon>Mucoromycotina</taxon>
        <taxon>Mucoromycetes</taxon>
        <taxon>Mucorales</taxon>
        <taxon>Mucorineae</taxon>
        <taxon>Mucoraceae</taxon>
        <taxon>Apophysomyces</taxon>
    </lineage>
</organism>
<feature type="domain" description="Peptidase metallopeptidase" evidence="5">
    <location>
        <begin position="21"/>
        <end position="177"/>
    </location>
</feature>
<accession>A0A8H7EP24</accession>
<proteinExistence type="predicted"/>
<evidence type="ECO:0000256" key="2">
    <source>
        <dbReference type="ARBA" id="ARBA00022723"/>
    </source>
</evidence>
<evidence type="ECO:0000259" key="5">
    <source>
        <dbReference type="SMART" id="SM00235"/>
    </source>
</evidence>
<dbReference type="SUPFAM" id="SSF55486">
    <property type="entry name" value="Metalloproteases ('zincins'), catalytic domain"/>
    <property type="match status" value="1"/>
</dbReference>
<keyword evidence="7" id="KW-1185">Reference proteome</keyword>
<evidence type="ECO:0000256" key="1">
    <source>
        <dbReference type="ARBA" id="ARBA00022670"/>
    </source>
</evidence>
<evidence type="ECO:0000256" key="3">
    <source>
        <dbReference type="ARBA" id="ARBA00022801"/>
    </source>
</evidence>
<dbReference type="InterPro" id="IPR024079">
    <property type="entry name" value="MetalloPept_cat_dom_sf"/>
</dbReference>
<sequence length="205" mass="23585">MAEHINEDLPEPDPTMHVFRKGFCVSGARPRQRTPEEFVLDAQDGLFDKAVEKWGDACPVKFVENTRAWDFEIIVREHRVCNRGGCVLASAFFPGGGQPKLTIYPTLFDQDEFEQVETLVHELGHVFGLRHWFAKESEWQWKSELFGTQNAFTIMNYGKYSTLTEADKSDLKLLYNKAWSGELSNINGTPIRLLHPFNDNLRPLH</sequence>
<evidence type="ECO:0000256" key="4">
    <source>
        <dbReference type="ARBA" id="ARBA00022833"/>
    </source>
</evidence>